<evidence type="ECO:0000256" key="1">
    <source>
        <dbReference type="SAM" id="MobiDB-lite"/>
    </source>
</evidence>
<feature type="region of interest" description="Disordered" evidence="1">
    <location>
        <begin position="197"/>
        <end position="256"/>
    </location>
</feature>
<dbReference type="VEuPathDB" id="FungiDB:MPH_06489"/>
<comment type="caution">
    <text evidence="2">The sequence shown here is derived from an EMBL/GenBank/DDBJ whole genome shotgun (WGS) entry which is preliminary data.</text>
</comment>
<dbReference type="Proteomes" id="UP000007129">
    <property type="component" value="Unassembled WGS sequence"/>
</dbReference>
<name>K2S1C9_MACPH</name>
<dbReference type="CDD" id="cd00303">
    <property type="entry name" value="retropepsin_like"/>
    <property type="match status" value="1"/>
</dbReference>
<dbReference type="SUPFAM" id="SSF50630">
    <property type="entry name" value="Acid proteases"/>
    <property type="match status" value="1"/>
</dbReference>
<feature type="compositionally biased region" description="Basic residues" evidence="1">
    <location>
        <begin position="217"/>
        <end position="232"/>
    </location>
</feature>
<organism evidence="2 3">
    <name type="scientific">Macrophomina phaseolina (strain MS6)</name>
    <name type="common">Charcoal rot fungus</name>
    <dbReference type="NCBI Taxonomy" id="1126212"/>
    <lineage>
        <taxon>Eukaryota</taxon>
        <taxon>Fungi</taxon>
        <taxon>Dikarya</taxon>
        <taxon>Ascomycota</taxon>
        <taxon>Pezizomycotina</taxon>
        <taxon>Dothideomycetes</taxon>
        <taxon>Dothideomycetes incertae sedis</taxon>
        <taxon>Botryosphaeriales</taxon>
        <taxon>Botryosphaeriaceae</taxon>
        <taxon>Macrophomina</taxon>
    </lineage>
</organism>
<gene>
    <name evidence="2" type="ORF">MPH_06489</name>
</gene>
<dbReference type="AlphaFoldDB" id="K2S1C9"/>
<sequence length="256" mass="27995">MVSRTSNTEILTGLNLWKQFKTKETLNGRPISILIDTGSSGNFIHNEFMEQCKILYRKKKEPYPLSGFDGKSSVYGEGWVKIETEKATLQIKNHREQISLDVQRIPGHNIILGNSDSGISQNQDCDAEGEASLVKCNPIAGISPTKRNDTLESSREEQDSNDGVRPSVGSINGNLEEGLRQDQDYSVRNAASSVKYSASSGVSPTESSIPENQVQHLSRRTTRRKRKAKSLPHIHQTLTGGAAESTGQGPTGKAKG</sequence>
<dbReference type="Pfam" id="PF13975">
    <property type="entry name" value="gag-asp_proteas"/>
    <property type="match status" value="1"/>
</dbReference>
<feature type="compositionally biased region" description="Polar residues" evidence="1">
    <location>
        <begin position="204"/>
        <end position="216"/>
    </location>
</feature>
<dbReference type="InParanoid" id="K2S1C9"/>
<proteinExistence type="predicted"/>
<feature type="region of interest" description="Disordered" evidence="1">
    <location>
        <begin position="139"/>
        <end position="182"/>
    </location>
</feature>
<accession>K2S1C9</accession>
<feature type="compositionally biased region" description="Basic and acidic residues" evidence="1">
    <location>
        <begin position="146"/>
        <end position="158"/>
    </location>
</feature>
<evidence type="ECO:0000313" key="2">
    <source>
        <dbReference type="EMBL" id="EKG16314.1"/>
    </source>
</evidence>
<dbReference type="Gene3D" id="2.40.70.10">
    <property type="entry name" value="Acid Proteases"/>
    <property type="match status" value="1"/>
</dbReference>
<evidence type="ECO:0000313" key="3">
    <source>
        <dbReference type="Proteomes" id="UP000007129"/>
    </source>
</evidence>
<protein>
    <submittedName>
        <fullName evidence="2">Peptidase aspartic</fullName>
    </submittedName>
</protein>
<dbReference type="OrthoDB" id="5517874at2759"/>
<dbReference type="HOGENOM" id="CLU_1086153_0_0_1"/>
<dbReference type="InterPro" id="IPR021109">
    <property type="entry name" value="Peptidase_aspartic_dom_sf"/>
</dbReference>
<dbReference type="EMBL" id="AHHD01000278">
    <property type="protein sequence ID" value="EKG16314.1"/>
    <property type="molecule type" value="Genomic_DNA"/>
</dbReference>
<reference evidence="2 3" key="1">
    <citation type="journal article" date="2012" name="BMC Genomics">
        <title>Tools to kill: Genome of one of the most destructive plant pathogenic fungi Macrophomina phaseolina.</title>
        <authorList>
            <person name="Islam M.S."/>
            <person name="Haque M.S."/>
            <person name="Islam M.M."/>
            <person name="Emdad E.M."/>
            <person name="Halim A."/>
            <person name="Hossen Q.M.M."/>
            <person name="Hossain M.Z."/>
            <person name="Ahmed B."/>
            <person name="Rahim S."/>
            <person name="Rahman M.S."/>
            <person name="Alam M.M."/>
            <person name="Hou S."/>
            <person name="Wan X."/>
            <person name="Saito J.A."/>
            <person name="Alam M."/>
        </authorList>
    </citation>
    <scope>NUCLEOTIDE SEQUENCE [LARGE SCALE GENOMIC DNA]</scope>
    <source>
        <strain evidence="2 3">MS6</strain>
    </source>
</reference>